<dbReference type="SUPFAM" id="SSF101936">
    <property type="entry name" value="DNA-binding pseudobarrel domain"/>
    <property type="match status" value="1"/>
</dbReference>
<evidence type="ECO:0000256" key="4">
    <source>
        <dbReference type="ARBA" id="ARBA00023163"/>
    </source>
</evidence>
<dbReference type="AlphaFoldDB" id="A0A8R7UGN5"/>
<reference evidence="8" key="1">
    <citation type="journal article" date="2013" name="Nature">
        <title>Draft genome of the wheat A-genome progenitor Triticum urartu.</title>
        <authorList>
            <person name="Ling H.Q."/>
            <person name="Zhao S."/>
            <person name="Liu D."/>
            <person name="Wang J."/>
            <person name="Sun H."/>
            <person name="Zhang C."/>
            <person name="Fan H."/>
            <person name="Li D."/>
            <person name="Dong L."/>
            <person name="Tao Y."/>
            <person name="Gao C."/>
            <person name="Wu H."/>
            <person name="Li Y."/>
            <person name="Cui Y."/>
            <person name="Guo X."/>
            <person name="Zheng S."/>
            <person name="Wang B."/>
            <person name="Yu K."/>
            <person name="Liang Q."/>
            <person name="Yang W."/>
            <person name="Lou X."/>
            <person name="Chen J."/>
            <person name="Feng M."/>
            <person name="Jian J."/>
            <person name="Zhang X."/>
            <person name="Luo G."/>
            <person name="Jiang Y."/>
            <person name="Liu J."/>
            <person name="Wang Z."/>
            <person name="Sha Y."/>
            <person name="Zhang B."/>
            <person name="Wu H."/>
            <person name="Tang D."/>
            <person name="Shen Q."/>
            <person name="Xue P."/>
            <person name="Zou S."/>
            <person name="Wang X."/>
            <person name="Liu X."/>
            <person name="Wang F."/>
            <person name="Yang Y."/>
            <person name="An X."/>
            <person name="Dong Z."/>
            <person name="Zhang K."/>
            <person name="Zhang X."/>
            <person name="Luo M.C."/>
            <person name="Dvorak J."/>
            <person name="Tong Y."/>
            <person name="Wang J."/>
            <person name="Yang H."/>
            <person name="Li Z."/>
            <person name="Wang D."/>
            <person name="Zhang A."/>
            <person name="Wang J."/>
        </authorList>
    </citation>
    <scope>NUCLEOTIDE SEQUENCE</scope>
    <source>
        <strain evidence="8">cv. G1812</strain>
    </source>
</reference>
<name>A0A8R7UGN5_TRIUA</name>
<dbReference type="GO" id="GO:0005634">
    <property type="term" value="C:nucleus"/>
    <property type="evidence" value="ECO:0007669"/>
    <property type="project" value="UniProtKB-SubCell"/>
</dbReference>
<evidence type="ECO:0008006" key="9">
    <source>
        <dbReference type="Google" id="ProtNLM"/>
    </source>
</evidence>
<sequence>MRGDRINDPVNISSAESADSSSDEAVDTSSDEPAYTSSDEGVDMSSDERAYSSSDDGVDTSSDEGMCYRMKKKKLQKTCKDVCDCPREYSVGYDPNSEADWMYSKKFMMSKCARKRLSCYVHSVKPAIRHYVCEMNKTFTKAGQRMYFSTLFTEKHLMKFLSSPVDRMRIKLSSGRCLTYVQLMKGVDKRAAITHNWSRFVERAKLKEREICVFSLRHCKGVPVFTVHKI</sequence>
<dbReference type="EnsemblPlants" id="TuG1812G0500001154.01.T01">
    <property type="protein sequence ID" value="TuG1812G0500001154.01.T01"/>
    <property type="gene ID" value="TuG1812G0500001154.01"/>
</dbReference>
<evidence type="ECO:0000256" key="1">
    <source>
        <dbReference type="ARBA" id="ARBA00004123"/>
    </source>
</evidence>
<dbReference type="Gene3D" id="2.40.330.10">
    <property type="entry name" value="DNA-binding pseudobarrel domain"/>
    <property type="match status" value="1"/>
</dbReference>
<evidence type="ECO:0000256" key="2">
    <source>
        <dbReference type="ARBA" id="ARBA00023015"/>
    </source>
</evidence>
<keyword evidence="2" id="KW-0805">Transcription regulation</keyword>
<dbReference type="Proteomes" id="UP000015106">
    <property type="component" value="Chromosome 5"/>
</dbReference>
<evidence type="ECO:0000313" key="7">
    <source>
        <dbReference type="EnsemblPlants" id="TuG1812G0500001154.01.T01"/>
    </source>
</evidence>
<keyword evidence="8" id="KW-1185">Reference proteome</keyword>
<evidence type="ECO:0000256" key="3">
    <source>
        <dbReference type="ARBA" id="ARBA00023125"/>
    </source>
</evidence>
<dbReference type="Gramene" id="TuG1812G0500001154.01.T01">
    <property type="protein sequence ID" value="TuG1812G0500001154.01.T01"/>
    <property type="gene ID" value="TuG1812G0500001154.01"/>
</dbReference>
<dbReference type="GO" id="GO:0003677">
    <property type="term" value="F:DNA binding"/>
    <property type="evidence" value="ECO:0007669"/>
    <property type="project" value="UniProtKB-KW"/>
</dbReference>
<reference evidence="7" key="2">
    <citation type="submission" date="2018-03" db="EMBL/GenBank/DDBJ databases">
        <title>The Triticum urartu genome reveals the dynamic nature of wheat genome evolution.</title>
        <authorList>
            <person name="Ling H."/>
            <person name="Ma B."/>
            <person name="Shi X."/>
            <person name="Liu H."/>
            <person name="Dong L."/>
            <person name="Sun H."/>
            <person name="Cao Y."/>
            <person name="Gao Q."/>
            <person name="Zheng S."/>
            <person name="Li Y."/>
            <person name="Yu Y."/>
            <person name="Du H."/>
            <person name="Qi M."/>
            <person name="Li Y."/>
            <person name="Yu H."/>
            <person name="Cui Y."/>
            <person name="Wang N."/>
            <person name="Chen C."/>
            <person name="Wu H."/>
            <person name="Zhao Y."/>
            <person name="Zhang J."/>
            <person name="Li Y."/>
            <person name="Zhou W."/>
            <person name="Zhang B."/>
            <person name="Hu W."/>
            <person name="Eijk M."/>
            <person name="Tang J."/>
            <person name="Witsenboer H."/>
            <person name="Zhao S."/>
            <person name="Li Z."/>
            <person name="Zhang A."/>
            <person name="Wang D."/>
            <person name="Liang C."/>
        </authorList>
    </citation>
    <scope>NUCLEOTIDE SEQUENCE [LARGE SCALE GENOMIC DNA]</scope>
    <source>
        <strain evidence="7">cv. G1812</strain>
    </source>
</reference>
<proteinExistence type="predicted"/>
<protein>
    <recommendedName>
        <fullName evidence="9">B3 domain-containing protein</fullName>
    </recommendedName>
</protein>
<evidence type="ECO:0000313" key="8">
    <source>
        <dbReference type="Proteomes" id="UP000015106"/>
    </source>
</evidence>
<evidence type="ECO:0000256" key="6">
    <source>
        <dbReference type="SAM" id="MobiDB-lite"/>
    </source>
</evidence>
<feature type="compositionally biased region" description="Acidic residues" evidence="6">
    <location>
        <begin position="21"/>
        <end position="30"/>
    </location>
</feature>
<keyword evidence="4" id="KW-0804">Transcription</keyword>
<organism evidence="7 8">
    <name type="scientific">Triticum urartu</name>
    <name type="common">Red wild einkorn</name>
    <name type="synonym">Crithodium urartu</name>
    <dbReference type="NCBI Taxonomy" id="4572"/>
    <lineage>
        <taxon>Eukaryota</taxon>
        <taxon>Viridiplantae</taxon>
        <taxon>Streptophyta</taxon>
        <taxon>Embryophyta</taxon>
        <taxon>Tracheophyta</taxon>
        <taxon>Spermatophyta</taxon>
        <taxon>Magnoliopsida</taxon>
        <taxon>Liliopsida</taxon>
        <taxon>Poales</taxon>
        <taxon>Poaceae</taxon>
        <taxon>BOP clade</taxon>
        <taxon>Pooideae</taxon>
        <taxon>Triticodae</taxon>
        <taxon>Triticeae</taxon>
        <taxon>Triticinae</taxon>
        <taxon>Triticum</taxon>
    </lineage>
</organism>
<accession>A0A8R7UGN5</accession>
<keyword evidence="5" id="KW-0539">Nucleus</keyword>
<reference evidence="7" key="3">
    <citation type="submission" date="2022-06" db="UniProtKB">
        <authorList>
            <consortium name="EnsemblPlants"/>
        </authorList>
    </citation>
    <scope>IDENTIFICATION</scope>
</reference>
<dbReference type="InterPro" id="IPR015300">
    <property type="entry name" value="DNA-bd_pseudobarrel_sf"/>
</dbReference>
<comment type="subcellular location">
    <subcellularLocation>
        <location evidence="1">Nucleus</location>
    </subcellularLocation>
</comment>
<evidence type="ECO:0000256" key="5">
    <source>
        <dbReference type="ARBA" id="ARBA00023242"/>
    </source>
</evidence>
<feature type="region of interest" description="Disordered" evidence="6">
    <location>
        <begin position="1"/>
        <end position="62"/>
    </location>
</feature>
<keyword evidence="3" id="KW-0238">DNA-binding</keyword>